<dbReference type="OrthoDB" id="8880235at2759"/>
<dbReference type="InterPro" id="IPR040261">
    <property type="entry name" value="FAM240"/>
</dbReference>
<proteinExistence type="predicted"/>
<protein>
    <submittedName>
        <fullName evidence="2">Protein FAM240B isoform X1</fullName>
    </submittedName>
</protein>
<dbReference type="PANTHER" id="PTHR40387">
    <property type="entry name" value="PROTEIN FAM240B"/>
    <property type="match status" value="1"/>
</dbReference>
<sequence>MSKMNLALIHDRLHIKSFWEKKINAECQHVEREQQRRSSSALSKLRGEWLVRLENRNKHLKNLNDSFVKKAKEPAQT</sequence>
<reference evidence="2" key="1">
    <citation type="submission" date="2025-08" db="UniProtKB">
        <authorList>
            <consortium name="RefSeq"/>
        </authorList>
    </citation>
    <scope>IDENTIFICATION</scope>
</reference>
<accession>A0A6P7NFS4</accession>
<keyword evidence="1" id="KW-1185">Reference proteome</keyword>
<dbReference type="GeneID" id="114861464"/>
<dbReference type="InParanoid" id="A0A6P7NFS4"/>
<organism evidence="1 2">
    <name type="scientific">Betta splendens</name>
    <name type="common">Siamese fighting fish</name>
    <dbReference type="NCBI Taxonomy" id="158456"/>
    <lineage>
        <taxon>Eukaryota</taxon>
        <taxon>Metazoa</taxon>
        <taxon>Chordata</taxon>
        <taxon>Craniata</taxon>
        <taxon>Vertebrata</taxon>
        <taxon>Euteleostomi</taxon>
        <taxon>Actinopterygii</taxon>
        <taxon>Neopterygii</taxon>
        <taxon>Teleostei</taxon>
        <taxon>Neoteleostei</taxon>
        <taxon>Acanthomorphata</taxon>
        <taxon>Anabantaria</taxon>
        <taxon>Anabantiformes</taxon>
        <taxon>Anabantoidei</taxon>
        <taxon>Osphronemidae</taxon>
        <taxon>Betta</taxon>
    </lineage>
</organism>
<dbReference type="KEGG" id="bspl:114861464"/>
<evidence type="ECO:0000313" key="2">
    <source>
        <dbReference type="RefSeq" id="XP_029016549.1"/>
    </source>
</evidence>
<dbReference type="RefSeq" id="XP_029016549.1">
    <property type="nucleotide sequence ID" value="XM_029160716.2"/>
</dbReference>
<gene>
    <name evidence="2" type="primary">LOC114861464</name>
</gene>
<evidence type="ECO:0000313" key="1">
    <source>
        <dbReference type="Proteomes" id="UP000515150"/>
    </source>
</evidence>
<dbReference type="PANTHER" id="PTHR40387:SF1">
    <property type="entry name" value="PROTEIN FAM240B"/>
    <property type="match status" value="1"/>
</dbReference>
<dbReference type="Proteomes" id="UP000515150">
    <property type="component" value="Chromosome 9"/>
</dbReference>
<dbReference type="AlphaFoldDB" id="A0A6P7NFS4"/>
<name>A0A6P7NFS4_BETSP</name>